<keyword evidence="4" id="KW-0413">Isomerase</keyword>
<proteinExistence type="inferred from homology"/>
<dbReference type="Proteomes" id="UP000093712">
    <property type="component" value="Unassembled WGS sequence"/>
</dbReference>
<comment type="catalytic activity">
    <reaction evidence="1">
        <text>chorismate = isochorismate</text>
        <dbReference type="Rhea" id="RHEA:18985"/>
        <dbReference type="ChEBI" id="CHEBI:29748"/>
        <dbReference type="ChEBI" id="CHEBI:29780"/>
        <dbReference type="EC" id="5.4.4.2"/>
    </reaction>
</comment>
<dbReference type="SUPFAM" id="SSF56322">
    <property type="entry name" value="ADC synthase"/>
    <property type="match status" value="1"/>
</dbReference>
<evidence type="ECO:0000256" key="3">
    <source>
        <dbReference type="ARBA" id="ARBA00012824"/>
    </source>
</evidence>
<sequence length="371" mass="37986">MPRPTFVLSGPSGTLSADAMTAGFADVAAAQAALSGGQAPIVVGALPFRPGAAAALFVPREVRRDDALALAGGAALPAVRIAAQIPQPDEHRARIRRALDELTAPRNALHKVVLARGLRLVADAPLDVGTLLHRLVAADPSGYGYLVDLSAAGQAYAGTVLVGASPELLVAREGDRVTCRPFAGSAPRSPDAHLDAANAAALAESGKNRHEHQLVVDQLRAALEPLCTELDVASEPQLSSTSAVWHLNTPITGRLRDSSTTALDLALALHPTAAVGGVPTAAAVDLITELEGDRGFYAGAVGWCDADGDGRWVVSIRCAQLSADRRSALAHAGGGIVAESDPDEELAETVTKFGTILSAMGVVPPSAAPPD</sequence>
<feature type="domain" description="Chorismate-utilising enzyme C-terminal" evidence="6">
    <location>
        <begin position="89"/>
        <end position="352"/>
    </location>
</feature>
<organism evidence="7 8">
    <name type="scientific">Mycolicibacter heraklionensis</name>
    <dbReference type="NCBI Taxonomy" id="512402"/>
    <lineage>
        <taxon>Bacteria</taxon>
        <taxon>Bacillati</taxon>
        <taxon>Actinomycetota</taxon>
        <taxon>Actinomycetes</taxon>
        <taxon>Mycobacteriales</taxon>
        <taxon>Mycobacteriaceae</taxon>
        <taxon>Mycolicibacter</taxon>
    </lineage>
</organism>
<evidence type="ECO:0000256" key="5">
    <source>
        <dbReference type="ARBA" id="ARBA00041564"/>
    </source>
</evidence>
<evidence type="ECO:0000256" key="4">
    <source>
        <dbReference type="ARBA" id="ARBA00023235"/>
    </source>
</evidence>
<evidence type="ECO:0000256" key="2">
    <source>
        <dbReference type="ARBA" id="ARBA00005297"/>
    </source>
</evidence>
<dbReference type="InterPro" id="IPR004561">
    <property type="entry name" value="IsoChor_synthase"/>
</dbReference>
<protein>
    <recommendedName>
        <fullName evidence="3">isochorismate synthase</fullName>
        <ecNumber evidence="3">5.4.4.2</ecNumber>
    </recommendedName>
    <alternativeName>
        <fullName evidence="5">Isochorismate mutase</fullName>
    </alternativeName>
</protein>
<gene>
    <name evidence="7" type="ORF">A5649_13980</name>
</gene>
<dbReference type="InterPro" id="IPR005801">
    <property type="entry name" value="ADC_synthase"/>
</dbReference>
<reference evidence="7 8" key="1">
    <citation type="submission" date="2016-06" db="EMBL/GenBank/DDBJ databases">
        <authorList>
            <person name="Sutton G."/>
            <person name="Brinkac L."/>
            <person name="Sanka R."/>
            <person name="Adams M."/>
            <person name="Lau E."/>
            <person name="Garcia-Basteiro A."/>
            <person name="Lopez-Varela E."/>
            <person name="Palencia S."/>
        </authorList>
    </citation>
    <scope>NUCLEOTIDE SEQUENCE [LARGE SCALE GENOMIC DNA]</scope>
    <source>
        <strain evidence="7 8">1211594.5</strain>
    </source>
</reference>
<dbReference type="GO" id="GO:0008909">
    <property type="term" value="F:isochorismate synthase activity"/>
    <property type="evidence" value="ECO:0007669"/>
    <property type="project" value="UniProtKB-EC"/>
</dbReference>
<dbReference type="Gene3D" id="3.60.120.10">
    <property type="entry name" value="Anthranilate synthase"/>
    <property type="match status" value="1"/>
</dbReference>
<evidence type="ECO:0000313" key="7">
    <source>
        <dbReference type="EMBL" id="OBK89149.1"/>
    </source>
</evidence>
<dbReference type="InterPro" id="IPR015890">
    <property type="entry name" value="Chorismate_C"/>
</dbReference>
<name>A0AA91IZQ0_9MYCO</name>
<dbReference type="Pfam" id="PF00425">
    <property type="entry name" value="Chorismate_bind"/>
    <property type="match status" value="1"/>
</dbReference>
<evidence type="ECO:0000259" key="6">
    <source>
        <dbReference type="Pfam" id="PF00425"/>
    </source>
</evidence>
<dbReference type="EC" id="5.4.4.2" evidence="3"/>
<comment type="similarity">
    <text evidence="2">Belongs to the isochorismate synthase family.</text>
</comment>
<dbReference type="PANTHER" id="PTHR42839">
    <property type="entry name" value="ISOCHORISMATE SYNTHASE ENTC"/>
    <property type="match status" value="1"/>
</dbReference>
<dbReference type="EMBL" id="LZME01000011">
    <property type="protein sequence ID" value="OBK89149.1"/>
    <property type="molecule type" value="Genomic_DNA"/>
</dbReference>
<dbReference type="AlphaFoldDB" id="A0AA91IZQ0"/>
<dbReference type="NCBIfam" id="TIGR00543">
    <property type="entry name" value="isochor_syn"/>
    <property type="match status" value="1"/>
</dbReference>
<accession>A0AA91IZQ0</accession>
<dbReference type="PANTHER" id="PTHR42839:SF2">
    <property type="entry name" value="ISOCHORISMATE SYNTHASE ENTC"/>
    <property type="match status" value="1"/>
</dbReference>
<evidence type="ECO:0000256" key="1">
    <source>
        <dbReference type="ARBA" id="ARBA00000799"/>
    </source>
</evidence>
<comment type="caution">
    <text evidence="7">The sequence shown here is derived from an EMBL/GenBank/DDBJ whole genome shotgun (WGS) entry which is preliminary data.</text>
</comment>
<evidence type="ECO:0000313" key="8">
    <source>
        <dbReference type="Proteomes" id="UP000093712"/>
    </source>
</evidence>